<keyword evidence="6" id="KW-1185">Reference proteome</keyword>
<accession>A0A9N9RI53</accession>
<dbReference type="InterPro" id="IPR002885">
    <property type="entry name" value="PPR_rpt"/>
</dbReference>
<dbReference type="PROSITE" id="PS51375">
    <property type="entry name" value="PPR"/>
    <property type="match status" value="2"/>
</dbReference>
<evidence type="ECO:0000313" key="6">
    <source>
        <dbReference type="Proteomes" id="UP001153620"/>
    </source>
</evidence>
<dbReference type="GO" id="GO:0070129">
    <property type="term" value="P:regulation of mitochondrial translation"/>
    <property type="evidence" value="ECO:0007669"/>
    <property type="project" value="TreeGrafter"/>
</dbReference>
<feature type="repeat" description="PPR" evidence="2">
    <location>
        <begin position="169"/>
        <end position="203"/>
    </location>
</feature>
<organism evidence="5 6">
    <name type="scientific">Chironomus riparius</name>
    <dbReference type="NCBI Taxonomy" id="315576"/>
    <lineage>
        <taxon>Eukaryota</taxon>
        <taxon>Metazoa</taxon>
        <taxon>Ecdysozoa</taxon>
        <taxon>Arthropoda</taxon>
        <taxon>Hexapoda</taxon>
        <taxon>Insecta</taxon>
        <taxon>Pterygota</taxon>
        <taxon>Neoptera</taxon>
        <taxon>Endopterygota</taxon>
        <taxon>Diptera</taxon>
        <taxon>Nematocera</taxon>
        <taxon>Chironomoidea</taxon>
        <taxon>Chironomidae</taxon>
        <taxon>Chironominae</taxon>
        <taxon>Chironomus</taxon>
    </lineage>
</organism>
<evidence type="ECO:0000256" key="1">
    <source>
        <dbReference type="ARBA" id="ARBA00022737"/>
    </source>
</evidence>
<feature type="region of interest" description="Disordered" evidence="3">
    <location>
        <begin position="1379"/>
        <end position="1406"/>
    </location>
</feature>
<feature type="compositionally biased region" description="Basic and acidic residues" evidence="3">
    <location>
        <begin position="1379"/>
        <end position="1388"/>
    </location>
</feature>
<dbReference type="InterPro" id="IPR033490">
    <property type="entry name" value="LRP130"/>
</dbReference>
<dbReference type="NCBIfam" id="TIGR00756">
    <property type="entry name" value="PPR"/>
    <property type="match status" value="1"/>
</dbReference>
<dbReference type="GO" id="GO:0005739">
    <property type="term" value="C:mitochondrion"/>
    <property type="evidence" value="ECO:0007669"/>
    <property type="project" value="TreeGrafter"/>
</dbReference>
<dbReference type="InterPro" id="IPR011990">
    <property type="entry name" value="TPR-like_helical_dom_sf"/>
</dbReference>
<evidence type="ECO:0000256" key="3">
    <source>
        <dbReference type="SAM" id="MobiDB-lite"/>
    </source>
</evidence>
<feature type="domain" description="PROP1-like PPR" evidence="4">
    <location>
        <begin position="188"/>
        <end position="310"/>
    </location>
</feature>
<reference evidence="5" key="2">
    <citation type="submission" date="2022-10" db="EMBL/GenBank/DDBJ databases">
        <authorList>
            <consortium name="ENA_rothamsted_submissions"/>
            <consortium name="culmorum"/>
            <person name="King R."/>
        </authorList>
    </citation>
    <scope>NUCLEOTIDE SEQUENCE</scope>
</reference>
<protein>
    <recommendedName>
        <fullName evidence="4">PROP1-like PPR domain-containing protein</fullName>
    </recommendedName>
</protein>
<dbReference type="GO" id="GO:0003730">
    <property type="term" value="F:mRNA 3'-UTR binding"/>
    <property type="evidence" value="ECO:0007669"/>
    <property type="project" value="TreeGrafter"/>
</dbReference>
<dbReference type="InterPro" id="IPR033443">
    <property type="entry name" value="PROP1-like_PPR_dom"/>
</dbReference>
<dbReference type="EMBL" id="OU895877">
    <property type="protein sequence ID" value="CAG9797335.1"/>
    <property type="molecule type" value="Genomic_DNA"/>
</dbReference>
<proteinExistence type="predicted"/>
<dbReference type="Pfam" id="PF13812">
    <property type="entry name" value="PPR_3"/>
    <property type="match status" value="1"/>
</dbReference>
<dbReference type="Pfam" id="PF17177">
    <property type="entry name" value="PPR_long"/>
    <property type="match status" value="1"/>
</dbReference>
<gene>
    <name evidence="5" type="ORF">CHIRRI_LOCUS334</name>
</gene>
<dbReference type="OrthoDB" id="185373at2759"/>
<dbReference type="PANTHER" id="PTHR46669:SF1">
    <property type="entry name" value="LEUCINE-RICH PPR MOTIF-CONTAINING PROTEIN, MITOCHONDRIAL"/>
    <property type="match status" value="1"/>
</dbReference>
<keyword evidence="1" id="KW-0677">Repeat</keyword>
<evidence type="ECO:0000259" key="4">
    <source>
        <dbReference type="Pfam" id="PF17177"/>
    </source>
</evidence>
<feature type="repeat" description="PPR" evidence="2">
    <location>
        <begin position="204"/>
        <end position="238"/>
    </location>
</feature>
<dbReference type="GO" id="GO:0005634">
    <property type="term" value="C:nucleus"/>
    <property type="evidence" value="ECO:0007669"/>
    <property type="project" value="TreeGrafter"/>
</dbReference>
<dbReference type="Proteomes" id="UP001153620">
    <property type="component" value="Chromosome 1"/>
</dbReference>
<name>A0A9N9RI53_9DIPT</name>
<sequence>MAFLRSQKFFRFLSVGKNIINFREYDAGQQIIQPSSCICSSQNFATASAIKSTQNLESQLKRLDQDVKRSGRISRRDLEEILEEIRSNKSPTSSQSLLVIRCCGNLVPEEKPEVRTQIVKEIWTTLSKLNVPMDISHYNALLRVYLENEYDFSPTEFLGELRSKGVEPNRVTYQRLISRYCQQGDIDGATQILEFMREKQLPVNENVFNALIMGHSNADDIESAAGIIGVMSQAGLEPSADTYTTLLCGFARKGDIDSINKYIESCEAKEIHLLDKDFLEIVHALAINGHEDKIDSILPRLKKSIGYNQDAVNIILRLVNKGKVNTAVTILKTMPRSTRMDGELADTGSFLIKQLVKADQPIEQILAVCNEMESASMHAKPILIALEEALKQEKVQVGKNLLIEMKNKGTEVRQHYFWPLIAAAKNQNEAFEVVNFMVNEFTQELTGQTIRDYIIPKLTSQDYDKMVLTLRNIGISAATACSSAAYAAIKKDDLASAAKIMNTYDAYFSPGLFRKPLLFALTSKRDYENYVKCIRSIHDGVPRLQNINVNQIKEAEEDNIEGEAIVEEESADSRVDKLQGDIVGSFVVDAVLNIRNNKVEAIQKILEGLAEQGLSMSSSKAEIVQNRIGEQMTNELSALLAKLTSGELEPIPLEKRQNKFSNANLKPEALERIINRLDEKGENTKGMKKQLLIQSIRSRDLEKTEKLIEKFKQEGYTLSNGVYALLLELYASNNKADEAFKIFNQIKAEDKDFELDDVKTIKLMQALVNNEKIDEAIKFLEANKRAEIPDANGFQYNITCWRLLNTLAEKGDTVRLNDLFNALISNNYATANNILLGPLIKVHIVKNEIKEAVEKFEEICQKHRATPWKNELACKLIQAEDALSLQKITDLSTEIHGEVNSLYDLVFSFIECGRIRQARKILETPGLRTRTYNRFGTVCERYAEEGKPVILEGLVEATKDLNHIDRSEIYYNLLQTYIKDKSVDKSLELWTKMQEEDITASDALMTKLADFLKSENAEVPFVVPQTENAQPKKKAEQSKQKTEQPQKPKAEQPKVRTEQSKPKVSPKPALSEPVAQFKNDVKARNDAGIEAFISNTDNLSSFGSMTTLEKSKVIEALAKNGRLNDANKLVFEMLNEKIYPRLNIFRFYLNKLATSGDTETMEQIGNLIDSELKKELSFDNRYCHSFVTQGKVGDYLKRLENNIENAKTPEDIQKAGEIFPRGGAIGLLEASPEIAPQYEAMARKYAEQNILGPINVLWIHHFINGNNEQADKLWKEYLSSAPRLMFHRIVQVAREKSDTKLVEELLSKLKNTDTISEGAIGNVYSALIDIQTGKENVPQILESLKKAIDAVCLENINTTALNRAKQVVEKAGQSFPYKIPEKKIKNKESSSSSSSSSSDDDVKQKS</sequence>
<feature type="region of interest" description="Disordered" evidence="3">
    <location>
        <begin position="1022"/>
        <end position="1074"/>
    </location>
</feature>
<evidence type="ECO:0000256" key="2">
    <source>
        <dbReference type="PROSITE-ProRule" id="PRU00708"/>
    </source>
</evidence>
<dbReference type="PANTHER" id="PTHR46669">
    <property type="entry name" value="LEUCINE-RICH PPR MOTIF-CONTAINING PROTEIN, MITOCHONDRIAL"/>
    <property type="match status" value="1"/>
</dbReference>
<feature type="compositionally biased region" description="Basic and acidic residues" evidence="3">
    <location>
        <begin position="1033"/>
        <end position="1061"/>
    </location>
</feature>
<evidence type="ECO:0000313" key="5">
    <source>
        <dbReference type="EMBL" id="CAG9797335.1"/>
    </source>
</evidence>
<reference evidence="5" key="1">
    <citation type="submission" date="2022-01" db="EMBL/GenBank/DDBJ databases">
        <authorList>
            <person name="King R."/>
        </authorList>
    </citation>
    <scope>NUCLEOTIDE SEQUENCE</scope>
</reference>
<dbReference type="Pfam" id="PF01535">
    <property type="entry name" value="PPR"/>
    <property type="match status" value="2"/>
</dbReference>
<dbReference type="Gene3D" id="1.25.40.10">
    <property type="entry name" value="Tetratricopeptide repeat domain"/>
    <property type="match status" value="2"/>
</dbReference>